<feature type="domain" description="NAD(P)-binding" evidence="1">
    <location>
        <begin position="7"/>
        <end position="183"/>
    </location>
</feature>
<dbReference type="InterPro" id="IPR036291">
    <property type="entry name" value="NAD(P)-bd_dom_sf"/>
</dbReference>
<dbReference type="Gene3D" id="3.90.25.10">
    <property type="entry name" value="UDP-galactose 4-epimerase, domain 1"/>
    <property type="match status" value="1"/>
</dbReference>
<name>A0A8J3Y5I6_9ACTN</name>
<dbReference type="RefSeq" id="WP_203937469.1">
    <property type="nucleotide sequence ID" value="NZ_BAAAGJ010000019.1"/>
</dbReference>
<dbReference type="Gene3D" id="3.40.50.720">
    <property type="entry name" value="NAD(P)-binding Rossmann-like Domain"/>
    <property type="match status" value="1"/>
</dbReference>
<dbReference type="Pfam" id="PF13460">
    <property type="entry name" value="NAD_binding_10"/>
    <property type="match status" value="1"/>
</dbReference>
<dbReference type="SUPFAM" id="SSF51735">
    <property type="entry name" value="NAD(P)-binding Rossmann-fold domains"/>
    <property type="match status" value="1"/>
</dbReference>
<keyword evidence="3" id="KW-1185">Reference proteome</keyword>
<reference evidence="2" key="1">
    <citation type="submission" date="2021-01" db="EMBL/GenBank/DDBJ databases">
        <title>Whole genome shotgun sequence of Spirilliplanes yamanashiensis NBRC 15828.</title>
        <authorList>
            <person name="Komaki H."/>
            <person name="Tamura T."/>
        </authorList>
    </citation>
    <scope>NUCLEOTIDE SEQUENCE</scope>
    <source>
        <strain evidence="2">NBRC 15828</strain>
    </source>
</reference>
<dbReference type="CDD" id="cd05269">
    <property type="entry name" value="TMR_SDR_a"/>
    <property type="match status" value="1"/>
</dbReference>
<evidence type="ECO:0000313" key="3">
    <source>
        <dbReference type="Proteomes" id="UP000652013"/>
    </source>
</evidence>
<evidence type="ECO:0000259" key="1">
    <source>
        <dbReference type="Pfam" id="PF13460"/>
    </source>
</evidence>
<comment type="caution">
    <text evidence="2">The sequence shown here is derived from an EMBL/GenBank/DDBJ whole genome shotgun (WGS) entry which is preliminary data.</text>
</comment>
<sequence length="282" mass="29261">MSIVVTGATGHLGRLIVESLLSRGVPAEAVVALGRDVAKIADLDERGVDVRHADYGDLEGLTAAFKGADVLMFVSGSEAGQRLPQHRNVVDAAKAAGVGRVVYTSAPKADTSSLILAAEHRATEQMIAESGLPYTVLRNGWYLENYTGQLPTYLEHGVAGAAGDGRISAATRADLAEAAAAVLVGGGHESRVYELGGEPFTLSELAAAVSAATGRQVAYTDLSEQAYTQVLVGAGLPEPYAAVLADADRGARQGDLYVDRADLERLLGRPATPLAEAIRAAL</sequence>
<dbReference type="PANTHER" id="PTHR47129">
    <property type="entry name" value="QUINONE OXIDOREDUCTASE 2"/>
    <property type="match status" value="1"/>
</dbReference>
<gene>
    <name evidence="2" type="ORF">Sya03_15150</name>
</gene>
<accession>A0A8J3Y5I6</accession>
<dbReference type="AlphaFoldDB" id="A0A8J3Y5I6"/>
<protein>
    <submittedName>
        <fullName evidence="2">NAD(P)-dependent oxidoreductase</fullName>
    </submittedName>
</protein>
<evidence type="ECO:0000313" key="2">
    <source>
        <dbReference type="EMBL" id="GIJ02163.1"/>
    </source>
</evidence>
<proteinExistence type="predicted"/>
<dbReference type="EMBL" id="BOOY01000008">
    <property type="protein sequence ID" value="GIJ02163.1"/>
    <property type="molecule type" value="Genomic_DNA"/>
</dbReference>
<dbReference type="InterPro" id="IPR052718">
    <property type="entry name" value="NmrA-type_oxidoreductase"/>
</dbReference>
<dbReference type="Proteomes" id="UP000652013">
    <property type="component" value="Unassembled WGS sequence"/>
</dbReference>
<organism evidence="2 3">
    <name type="scientific">Spirilliplanes yamanashiensis</name>
    <dbReference type="NCBI Taxonomy" id="42233"/>
    <lineage>
        <taxon>Bacteria</taxon>
        <taxon>Bacillati</taxon>
        <taxon>Actinomycetota</taxon>
        <taxon>Actinomycetes</taxon>
        <taxon>Micromonosporales</taxon>
        <taxon>Micromonosporaceae</taxon>
        <taxon>Spirilliplanes</taxon>
    </lineage>
</organism>
<dbReference type="InterPro" id="IPR016040">
    <property type="entry name" value="NAD(P)-bd_dom"/>
</dbReference>
<dbReference type="PANTHER" id="PTHR47129:SF1">
    <property type="entry name" value="NMRA-LIKE DOMAIN-CONTAINING PROTEIN"/>
    <property type="match status" value="1"/>
</dbReference>